<feature type="transmembrane region" description="Helical" evidence="10">
    <location>
        <begin position="74"/>
        <end position="97"/>
    </location>
</feature>
<dbReference type="GO" id="GO:0016192">
    <property type="term" value="P:vesicle-mediated transport"/>
    <property type="evidence" value="ECO:0007669"/>
    <property type="project" value="TreeGrafter"/>
</dbReference>
<dbReference type="STRING" id="27342.A0A0H2RW68"/>
<evidence type="ECO:0000256" key="9">
    <source>
        <dbReference type="ARBA" id="ARBA00023136"/>
    </source>
</evidence>
<dbReference type="Pfam" id="PF09335">
    <property type="entry name" value="VTT_dom"/>
    <property type="match status" value="1"/>
</dbReference>
<dbReference type="InParanoid" id="A0A0H2RW68"/>
<keyword evidence="13" id="KW-1185">Reference proteome</keyword>
<evidence type="ECO:0000256" key="4">
    <source>
        <dbReference type="ARBA" id="ARBA00013533"/>
    </source>
</evidence>
<evidence type="ECO:0000259" key="11">
    <source>
        <dbReference type="Pfam" id="PF09335"/>
    </source>
</evidence>
<dbReference type="InterPro" id="IPR032816">
    <property type="entry name" value="VTT_dom"/>
</dbReference>
<evidence type="ECO:0000313" key="12">
    <source>
        <dbReference type="EMBL" id="KLO15867.1"/>
    </source>
</evidence>
<sequence length="295" mass="32612">MSKSSSKKWWIEKPVKILRAAPRKFMGLPLLAKCLILFLILVGVATVSLFIIIGPSKIAQAMYDFAQDIAQLRFGWMILGGVLILTCFPPMIGYTTTVSLTGFAYGVKGFWLAGSSAIIGSALTFIILRTMFRRRLRTWTAENEKWQALESVVKAKGLPLIILIRSSPFPPWVYANAMFASIQAVKLWQFIVATAFILPKIFLSVFIGSRIAMFSDGKQRGEMDKTSKIMNGVSILIGVALAGASAFVLYRLMQKEIKQLRESPDVEDELAAEALEEAEEGAPLLHNISSDSVNL</sequence>
<evidence type="ECO:0000256" key="7">
    <source>
        <dbReference type="ARBA" id="ARBA00022989"/>
    </source>
</evidence>
<proteinExistence type="inferred from homology"/>
<dbReference type="Proteomes" id="UP000053477">
    <property type="component" value="Unassembled WGS sequence"/>
</dbReference>
<comment type="function">
    <text evidence="1">Golgi membrane protein involved in vesicular trafficking and spindle migration.</text>
</comment>
<evidence type="ECO:0000256" key="10">
    <source>
        <dbReference type="SAM" id="Phobius"/>
    </source>
</evidence>
<dbReference type="PANTHER" id="PTHR47549">
    <property type="entry name" value="GOLGI APPARATUS MEMBRANE PROTEIN TVP38-RELATED"/>
    <property type="match status" value="1"/>
</dbReference>
<feature type="transmembrane region" description="Helical" evidence="10">
    <location>
        <begin position="187"/>
        <end position="209"/>
    </location>
</feature>
<protein>
    <recommendedName>
        <fullName evidence="4">Golgi apparatus membrane protein TVP38</fullName>
    </recommendedName>
    <alternativeName>
        <fullName evidence="5">Golgi apparatus membrane protein tvp38</fullName>
    </alternativeName>
</protein>
<evidence type="ECO:0000256" key="2">
    <source>
        <dbReference type="ARBA" id="ARBA00004653"/>
    </source>
</evidence>
<dbReference type="GO" id="GO:0000022">
    <property type="term" value="P:mitotic spindle elongation"/>
    <property type="evidence" value="ECO:0007669"/>
    <property type="project" value="TreeGrafter"/>
</dbReference>
<evidence type="ECO:0000256" key="1">
    <source>
        <dbReference type="ARBA" id="ARBA00002978"/>
    </source>
</evidence>
<dbReference type="InterPro" id="IPR051076">
    <property type="entry name" value="Golgi_membrane_TVP38/TMEM64"/>
</dbReference>
<feature type="domain" description="VTT" evidence="11">
    <location>
        <begin position="95"/>
        <end position="209"/>
    </location>
</feature>
<feature type="transmembrane region" description="Helical" evidence="10">
    <location>
        <begin position="229"/>
        <end position="252"/>
    </location>
</feature>
<evidence type="ECO:0000256" key="5">
    <source>
        <dbReference type="ARBA" id="ARBA00020673"/>
    </source>
</evidence>
<evidence type="ECO:0000313" key="13">
    <source>
        <dbReference type="Proteomes" id="UP000053477"/>
    </source>
</evidence>
<comment type="subcellular location">
    <subcellularLocation>
        <location evidence="2">Golgi apparatus membrane</location>
        <topology evidence="2">Multi-pass membrane protein</topology>
    </subcellularLocation>
</comment>
<keyword evidence="9 10" id="KW-0472">Membrane</keyword>
<dbReference type="AlphaFoldDB" id="A0A0H2RW68"/>
<reference evidence="12 13" key="1">
    <citation type="submission" date="2015-04" db="EMBL/GenBank/DDBJ databases">
        <title>Complete genome sequence of Schizopora paradoxa KUC8140, a cosmopolitan wood degrader in East Asia.</title>
        <authorList>
            <consortium name="DOE Joint Genome Institute"/>
            <person name="Min B."/>
            <person name="Park H."/>
            <person name="Jang Y."/>
            <person name="Kim J.-J."/>
            <person name="Kim K.H."/>
            <person name="Pangilinan J."/>
            <person name="Lipzen A."/>
            <person name="Riley R."/>
            <person name="Grigoriev I.V."/>
            <person name="Spatafora J.W."/>
            <person name="Choi I.-G."/>
        </authorList>
    </citation>
    <scope>NUCLEOTIDE SEQUENCE [LARGE SCALE GENOMIC DNA]</scope>
    <source>
        <strain evidence="12 13">KUC8140</strain>
    </source>
</reference>
<dbReference type="OrthoDB" id="166803at2759"/>
<gene>
    <name evidence="12" type="ORF">SCHPADRAFT_901975</name>
</gene>
<keyword evidence="6 10" id="KW-0812">Transmembrane</keyword>
<feature type="transmembrane region" description="Helical" evidence="10">
    <location>
        <begin position="30"/>
        <end position="53"/>
    </location>
</feature>
<evidence type="ECO:0000256" key="6">
    <source>
        <dbReference type="ARBA" id="ARBA00022692"/>
    </source>
</evidence>
<dbReference type="EMBL" id="KQ085923">
    <property type="protein sequence ID" value="KLO15867.1"/>
    <property type="molecule type" value="Genomic_DNA"/>
</dbReference>
<evidence type="ECO:0000256" key="8">
    <source>
        <dbReference type="ARBA" id="ARBA00023034"/>
    </source>
</evidence>
<feature type="transmembrane region" description="Helical" evidence="10">
    <location>
        <begin position="109"/>
        <end position="128"/>
    </location>
</feature>
<keyword evidence="8" id="KW-0333">Golgi apparatus</keyword>
<organism evidence="12 13">
    <name type="scientific">Schizopora paradoxa</name>
    <dbReference type="NCBI Taxonomy" id="27342"/>
    <lineage>
        <taxon>Eukaryota</taxon>
        <taxon>Fungi</taxon>
        <taxon>Dikarya</taxon>
        <taxon>Basidiomycota</taxon>
        <taxon>Agaricomycotina</taxon>
        <taxon>Agaricomycetes</taxon>
        <taxon>Hymenochaetales</taxon>
        <taxon>Schizoporaceae</taxon>
        <taxon>Schizopora</taxon>
    </lineage>
</organism>
<name>A0A0H2RW68_9AGAM</name>
<dbReference type="PANTHER" id="PTHR47549:SF1">
    <property type="entry name" value="GOLGI APPARATUS MEMBRANE PROTEIN TVP38"/>
    <property type="match status" value="1"/>
</dbReference>
<accession>A0A0H2RW68</accession>
<keyword evidence="7 10" id="KW-1133">Transmembrane helix</keyword>
<comment type="similarity">
    <text evidence="3">Belongs to the TVP38/TMEM64 family.</text>
</comment>
<dbReference type="GO" id="GO:0000139">
    <property type="term" value="C:Golgi membrane"/>
    <property type="evidence" value="ECO:0007669"/>
    <property type="project" value="UniProtKB-SubCell"/>
</dbReference>
<evidence type="ECO:0000256" key="3">
    <source>
        <dbReference type="ARBA" id="ARBA00008640"/>
    </source>
</evidence>